<dbReference type="RefSeq" id="XP_020110785.1">
    <property type="nucleotide sequence ID" value="XM_020255196.1"/>
</dbReference>
<feature type="compositionally biased region" description="Basic and acidic residues" evidence="1">
    <location>
        <begin position="210"/>
        <end position="220"/>
    </location>
</feature>
<dbReference type="OrthoDB" id="766405at2759"/>
<reference evidence="3" key="2">
    <citation type="submission" date="2025-08" db="UniProtKB">
        <authorList>
            <consortium name="RefSeq"/>
        </authorList>
    </citation>
    <scope>IDENTIFICATION</scope>
    <source>
        <tissue evidence="3">Leaf</tissue>
    </source>
</reference>
<proteinExistence type="predicted"/>
<feature type="region of interest" description="Disordered" evidence="1">
    <location>
        <begin position="140"/>
        <end position="197"/>
    </location>
</feature>
<sequence>MIGRSMADVVNRVQGKSILDCREKTLFPLHIFPAKTIPLVLLPRPLLRLPETLNPSARSQSMPKRRTEPSPSPSPSHGGAFTRSRSEIFLHRTRSGLARPDPAPLRHHLLLRRLSTTSPPPIHGGNLVKDLRLRRVFSPASVSVEEEASPDRTGKIGSGDDSVGEERGQGGVDEISKSFHGSNGFDNSSNESSAPESVVAVDFGIKRGDLKDGDKLDSIDPPKSGSRAPPECVIAVDCSMKSMDSKDDAKLNVIDSPKNTESTPPQCVVAVDLGTANMDRLMKDSQNDINGGVKLDPFSPSKKNLGLAPCSRSKLVRNPSLFSYRRMLPFLTDLDKEENPPRENKNPAEVERIVQEKQLSPPGNLLSDQPPQRSSLGGVSLNEELCTSSDFVDNPSMNSCNGRCLEVSKIESEASLVDPIIEAQLLHKPVCSPPTFSEVFSVQEMAGSAPSTIIVPKEGKADCKNTVPTIDIDRRSIVTSKSDIVHSSERHLLSPKRGILKRHTRGCKGACMCLDCVSFRIHADRAFEFSRKQMQEADETIAGLVKELASLRNLVEKSILPSVGSGSYGILQFTQQDLIQGACRRASRAEAIASNRCRQMFNDLNAHCRIPGPRVTFADCVEERKITSPGTNCSKSLEKFMFYGSS</sequence>
<name>A0A6P5GYL3_ANACO</name>
<evidence type="ECO:0000256" key="1">
    <source>
        <dbReference type="SAM" id="MobiDB-lite"/>
    </source>
</evidence>
<dbReference type="PANTHER" id="PTHR34461:SF4">
    <property type="entry name" value="OS01G0101800 PROTEIN"/>
    <property type="match status" value="1"/>
</dbReference>
<feature type="compositionally biased region" description="Polar residues" evidence="1">
    <location>
        <begin position="53"/>
        <end position="62"/>
    </location>
</feature>
<accession>A0A6P5GYL3</accession>
<evidence type="ECO:0000313" key="3">
    <source>
        <dbReference type="RefSeq" id="XP_020110785.1"/>
    </source>
</evidence>
<feature type="region of interest" description="Disordered" evidence="1">
    <location>
        <begin position="53"/>
        <end position="82"/>
    </location>
</feature>
<dbReference type="GeneID" id="109725822"/>
<dbReference type="Gramene" id="Aco013490.1.mrna1">
    <property type="protein sequence ID" value="Aco013490.1.mrna1"/>
    <property type="gene ID" value="Aco013490.1.path1"/>
</dbReference>
<evidence type="ECO:0000313" key="2">
    <source>
        <dbReference type="Proteomes" id="UP000515123"/>
    </source>
</evidence>
<feature type="compositionally biased region" description="Polar residues" evidence="1">
    <location>
        <begin position="179"/>
        <end position="195"/>
    </location>
</feature>
<reference evidence="2" key="1">
    <citation type="journal article" date="2015" name="Nat. Genet.">
        <title>The pineapple genome and the evolution of CAM photosynthesis.</title>
        <authorList>
            <person name="Ming R."/>
            <person name="VanBuren R."/>
            <person name="Wai C.M."/>
            <person name="Tang H."/>
            <person name="Schatz M.C."/>
            <person name="Bowers J.E."/>
            <person name="Lyons E."/>
            <person name="Wang M.L."/>
            <person name="Chen J."/>
            <person name="Biggers E."/>
            <person name="Zhang J."/>
            <person name="Huang L."/>
            <person name="Zhang L."/>
            <person name="Miao W."/>
            <person name="Zhang J."/>
            <person name="Ye Z."/>
            <person name="Miao C."/>
            <person name="Lin Z."/>
            <person name="Wang H."/>
            <person name="Zhou H."/>
            <person name="Yim W.C."/>
            <person name="Priest H.D."/>
            <person name="Zheng C."/>
            <person name="Woodhouse M."/>
            <person name="Edger P.P."/>
            <person name="Guyot R."/>
            <person name="Guo H.B."/>
            <person name="Guo H."/>
            <person name="Zheng G."/>
            <person name="Singh R."/>
            <person name="Sharma A."/>
            <person name="Min X."/>
            <person name="Zheng Y."/>
            <person name="Lee H."/>
            <person name="Gurtowski J."/>
            <person name="Sedlazeck F.J."/>
            <person name="Harkess A."/>
            <person name="McKain M.R."/>
            <person name="Liao Z."/>
            <person name="Fang J."/>
            <person name="Liu J."/>
            <person name="Zhang X."/>
            <person name="Zhang Q."/>
            <person name="Hu W."/>
            <person name="Qin Y."/>
            <person name="Wang K."/>
            <person name="Chen L.Y."/>
            <person name="Shirley N."/>
            <person name="Lin Y.R."/>
            <person name="Liu L.Y."/>
            <person name="Hernandez A.G."/>
            <person name="Wright C.L."/>
            <person name="Bulone V."/>
            <person name="Tuskan G.A."/>
            <person name="Heath K."/>
            <person name="Zee F."/>
            <person name="Moore P.H."/>
            <person name="Sunkar R."/>
            <person name="Leebens-Mack J.H."/>
            <person name="Mockler T."/>
            <person name="Bennetzen J.L."/>
            <person name="Freeling M."/>
            <person name="Sankoff D."/>
            <person name="Paterson A.H."/>
            <person name="Zhu X."/>
            <person name="Yang X."/>
            <person name="Smith J.A."/>
            <person name="Cushman J.C."/>
            <person name="Paull R.E."/>
            <person name="Yu Q."/>
        </authorList>
    </citation>
    <scope>NUCLEOTIDE SEQUENCE [LARGE SCALE GENOMIC DNA]</scope>
    <source>
        <strain evidence="2">cv. F153</strain>
    </source>
</reference>
<dbReference type="AlphaFoldDB" id="A0A6P5GYL3"/>
<feature type="region of interest" description="Disordered" evidence="1">
    <location>
        <begin position="210"/>
        <end position="230"/>
    </location>
</feature>
<keyword evidence="2" id="KW-1185">Reference proteome</keyword>
<gene>
    <name evidence="3" type="primary">LOC109725822</name>
</gene>
<organism evidence="2 3">
    <name type="scientific">Ananas comosus</name>
    <name type="common">Pineapple</name>
    <name type="synonym">Ananas ananas</name>
    <dbReference type="NCBI Taxonomy" id="4615"/>
    <lineage>
        <taxon>Eukaryota</taxon>
        <taxon>Viridiplantae</taxon>
        <taxon>Streptophyta</taxon>
        <taxon>Embryophyta</taxon>
        <taxon>Tracheophyta</taxon>
        <taxon>Spermatophyta</taxon>
        <taxon>Magnoliopsida</taxon>
        <taxon>Liliopsida</taxon>
        <taxon>Poales</taxon>
        <taxon>Bromeliaceae</taxon>
        <taxon>Bromelioideae</taxon>
        <taxon>Ananas</taxon>
    </lineage>
</organism>
<dbReference type="Proteomes" id="UP000515123">
    <property type="component" value="Linkage group 20"/>
</dbReference>
<protein>
    <submittedName>
        <fullName evidence="3">Uncharacterized protein LOC109725822 isoform X1</fullName>
    </submittedName>
</protein>
<dbReference type="PANTHER" id="PTHR34461">
    <property type="entry name" value="EXPRESSED PROTEIN"/>
    <property type="match status" value="1"/>
</dbReference>